<name>A0A6J7PKA6_9ZZZZ</name>
<dbReference type="HAMAP" id="MF_00651">
    <property type="entry name" value="Nuclease_YqgF"/>
    <property type="match status" value="1"/>
</dbReference>
<feature type="domain" description="YqgF/RNase H-like" evidence="5">
    <location>
        <begin position="5"/>
        <end position="106"/>
    </location>
</feature>
<dbReference type="InterPro" id="IPR005227">
    <property type="entry name" value="YqgF"/>
</dbReference>
<dbReference type="AlphaFoldDB" id="A0A6J7PKA6"/>
<dbReference type="CDD" id="cd16964">
    <property type="entry name" value="YqgF"/>
    <property type="match status" value="1"/>
</dbReference>
<dbReference type="Gene3D" id="3.30.420.140">
    <property type="entry name" value="YqgF/RNase H-like domain"/>
    <property type="match status" value="1"/>
</dbReference>
<keyword evidence="3" id="KW-0540">Nuclease</keyword>
<dbReference type="SMART" id="SM00732">
    <property type="entry name" value="YqgFc"/>
    <property type="match status" value="1"/>
</dbReference>
<dbReference type="EMBL" id="CAFBQU010000009">
    <property type="protein sequence ID" value="CAB5062891.1"/>
    <property type="molecule type" value="Genomic_DNA"/>
</dbReference>
<dbReference type="GO" id="GO:0000967">
    <property type="term" value="P:rRNA 5'-end processing"/>
    <property type="evidence" value="ECO:0007669"/>
    <property type="project" value="TreeGrafter"/>
</dbReference>
<organism evidence="6">
    <name type="scientific">freshwater metagenome</name>
    <dbReference type="NCBI Taxonomy" id="449393"/>
    <lineage>
        <taxon>unclassified sequences</taxon>
        <taxon>metagenomes</taxon>
        <taxon>ecological metagenomes</taxon>
    </lineage>
</organism>
<reference evidence="6" key="1">
    <citation type="submission" date="2020-05" db="EMBL/GenBank/DDBJ databases">
        <authorList>
            <person name="Chiriac C."/>
            <person name="Salcher M."/>
            <person name="Ghai R."/>
            <person name="Kavagutti S V."/>
        </authorList>
    </citation>
    <scope>NUCLEOTIDE SEQUENCE</scope>
</reference>
<dbReference type="NCBIfam" id="TIGR00250">
    <property type="entry name" value="RNAse_H_YqgF"/>
    <property type="match status" value="1"/>
</dbReference>
<dbReference type="Pfam" id="PF03652">
    <property type="entry name" value="RuvX"/>
    <property type="match status" value="1"/>
</dbReference>
<evidence type="ECO:0000313" key="7">
    <source>
        <dbReference type="EMBL" id="CAB5062891.1"/>
    </source>
</evidence>
<dbReference type="InterPro" id="IPR037027">
    <property type="entry name" value="YqgF/RNaseH-like_dom_sf"/>
</dbReference>
<sequence>MTRPLRVLGIDLGSKRIGIAVSDRSGTIASPLTVLQRSGSTKKDHDNIRLLVEEEECEAVVVGLPLSMDGSVGKAATAAIAETKQLATVVHVPVSTYDERLTTVSADRAMIEAKMNAQARRRVVDKVAAAVMLQAWLDRQANL</sequence>
<protein>
    <submittedName>
        <fullName evidence="6">Unannotated protein</fullName>
    </submittedName>
</protein>
<evidence type="ECO:0000259" key="5">
    <source>
        <dbReference type="SMART" id="SM00732"/>
    </source>
</evidence>
<evidence type="ECO:0000256" key="1">
    <source>
        <dbReference type="ARBA" id="ARBA00022490"/>
    </source>
</evidence>
<proteinExistence type="inferred from homology"/>
<accession>A0A6J7PKA6</accession>
<dbReference type="InterPro" id="IPR006641">
    <property type="entry name" value="YqgF/RNaseH-like_dom"/>
</dbReference>
<evidence type="ECO:0000313" key="6">
    <source>
        <dbReference type="EMBL" id="CAB5006030.1"/>
    </source>
</evidence>
<gene>
    <name evidence="6" type="ORF">UFOPK4098_00020</name>
    <name evidence="7" type="ORF">UFOPK4347_00528</name>
</gene>
<keyword evidence="2" id="KW-0690">Ribosome biogenesis</keyword>
<dbReference type="PANTHER" id="PTHR33317">
    <property type="entry name" value="POLYNUCLEOTIDYL TRANSFERASE, RIBONUCLEASE H-LIKE SUPERFAMILY PROTEIN"/>
    <property type="match status" value="1"/>
</dbReference>
<keyword evidence="1" id="KW-0963">Cytoplasm</keyword>
<dbReference type="GO" id="GO:0004518">
    <property type="term" value="F:nuclease activity"/>
    <property type="evidence" value="ECO:0007669"/>
    <property type="project" value="UniProtKB-KW"/>
</dbReference>
<dbReference type="GO" id="GO:0016787">
    <property type="term" value="F:hydrolase activity"/>
    <property type="evidence" value="ECO:0007669"/>
    <property type="project" value="UniProtKB-KW"/>
</dbReference>
<evidence type="ECO:0000256" key="4">
    <source>
        <dbReference type="ARBA" id="ARBA00022801"/>
    </source>
</evidence>
<evidence type="ECO:0000256" key="3">
    <source>
        <dbReference type="ARBA" id="ARBA00022722"/>
    </source>
</evidence>
<evidence type="ECO:0000256" key="2">
    <source>
        <dbReference type="ARBA" id="ARBA00022517"/>
    </source>
</evidence>
<dbReference type="PANTHER" id="PTHR33317:SF4">
    <property type="entry name" value="POLYNUCLEOTIDYL TRANSFERASE, RIBONUCLEASE H-LIKE SUPERFAMILY PROTEIN"/>
    <property type="match status" value="1"/>
</dbReference>
<dbReference type="GO" id="GO:0005829">
    <property type="term" value="C:cytosol"/>
    <property type="evidence" value="ECO:0007669"/>
    <property type="project" value="TreeGrafter"/>
</dbReference>
<dbReference type="SUPFAM" id="SSF53098">
    <property type="entry name" value="Ribonuclease H-like"/>
    <property type="match status" value="1"/>
</dbReference>
<keyword evidence="4" id="KW-0378">Hydrolase</keyword>
<dbReference type="InterPro" id="IPR012337">
    <property type="entry name" value="RNaseH-like_sf"/>
</dbReference>
<dbReference type="EMBL" id="CAFBPN010000001">
    <property type="protein sequence ID" value="CAB5006030.1"/>
    <property type="molecule type" value="Genomic_DNA"/>
</dbReference>